<name>A0A016TXL9_9BILA</name>
<accession>A0A016TXL9</accession>
<sequence>MPALAVFVVHAPTSSYDENEIETFYMSLEKFYRGNHTIFKVTVSDFNAKIGPRRTPKELHIGTHGLLWTGQEEKLSEFVMTTKTIHCNSQFQKSTSLRWTWESPSREYHDDHIIINQRPDRRRCCAEITPSTDLKFVRRQFNRVMAKERKCSFLVERFNSLRSSPNPSCFALQHDLNEVDMGEDATEIGCREAMRYRILHKKFLLFLCYEAGEKLLTVNYY</sequence>
<evidence type="ECO:0000313" key="1">
    <source>
        <dbReference type="EMBL" id="EYC07809.1"/>
    </source>
</evidence>
<organism evidence="1 2">
    <name type="scientific">Ancylostoma ceylanicum</name>
    <dbReference type="NCBI Taxonomy" id="53326"/>
    <lineage>
        <taxon>Eukaryota</taxon>
        <taxon>Metazoa</taxon>
        <taxon>Ecdysozoa</taxon>
        <taxon>Nematoda</taxon>
        <taxon>Chromadorea</taxon>
        <taxon>Rhabditida</taxon>
        <taxon>Rhabditina</taxon>
        <taxon>Rhabditomorpha</taxon>
        <taxon>Strongyloidea</taxon>
        <taxon>Ancylostomatidae</taxon>
        <taxon>Ancylostomatinae</taxon>
        <taxon>Ancylostoma</taxon>
    </lineage>
</organism>
<dbReference type="AlphaFoldDB" id="A0A016TXL9"/>
<dbReference type="STRING" id="53326.A0A016TXL9"/>
<dbReference type="EMBL" id="JARK01001404">
    <property type="protein sequence ID" value="EYC07809.1"/>
    <property type="molecule type" value="Genomic_DNA"/>
</dbReference>
<evidence type="ECO:0008006" key="3">
    <source>
        <dbReference type="Google" id="ProtNLM"/>
    </source>
</evidence>
<comment type="caution">
    <text evidence="1">The sequence shown here is derived from an EMBL/GenBank/DDBJ whole genome shotgun (WGS) entry which is preliminary data.</text>
</comment>
<gene>
    <name evidence="1" type="primary">Acey_s0068.g139</name>
    <name evidence="1" type="ORF">Y032_0068g139</name>
</gene>
<proteinExistence type="predicted"/>
<dbReference type="OrthoDB" id="5873297at2759"/>
<reference evidence="2" key="1">
    <citation type="journal article" date="2015" name="Nat. Genet.">
        <title>The genome and transcriptome of the zoonotic hookworm Ancylostoma ceylanicum identify infection-specific gene families.</title>
        <authorList>
            <person name="Schwarz E.M."/>
            <person name="Hu Y."/>
            <person name="Antoshechkin I."/>
            <person name="Miller M.M."/>
            <person name="Sternberg P.W."/>
            <person name="Aroian R.V."/>
        </authorList>
    </citation>
    <scope>NUCLEOTIDE SEQUENCE</scope>
    <source>
        <strain evidence="2">HY135</strain>
    </source>
</reference>
<evidence type="ECO:0000313" key="2">
    <source>
        <dbReference type="Proteomes" id="UP000024635"/>
    </source>
</evidence>
<protein>
    <recommendedName>
        <fullName evidence="3">Endonuclease/exonuclease/phosphatase domain-containing protein</fullName>
    </recommendedName>
</protein>
<keyword evidence="2" id="KW-1185">Reference proteome</keyword>
<dbReference type="Proteomes" id="UP000024635">
    <property type="component" value="Unassembled WGS sequence"/>
</dbReference>